<protein>
    <submittedName>
        <fullName evidence="1">Uncharacterized protein</fullName>
    </submittedName>
</protein>
<dbReference type="AlphaFoldDB" id="A0A3M7QQE1"/>
<reference evidence="1 2" key="1">
    <citation type="journal article" date="2018" name="Sci. Rep.">
        <title>Genomic signatures of local adaptation to the degree of environmental predictability in rotifers.</title>
        <authorList>
            <person name="Franch-Gras L."/>
            <person name="Hahn C."/>
            <person name="Garcia-Roger E.M."/>
            <person name="Carmona M.J."/>
            <person name="Serra M."/>
            <person name="Gomez A."/>
        </authorList>
    </citation>
    <scope>NUCLEOTIDE SEQUENCE [LARGE SCALE GENOMIC DNA]</scope>
    <source>
        <strain evidence="1">HYR1</strain>
    </source>
</reference>
<accession>A0A3M7QQE1</accession>
<gene>
    <name evidence="1" type="ORF">BpHYR1_016137</name>
</gene>
<evidence type="ECO:0000313" key="2">
    <source>
        <dbReference type="Proteomes" id="UP000276133"/>
    </source>
</evidence>
<comment type="caution">
    <text evidence="1">The sequence shown here is derived from an EMBL/GenBank/DDBJ whole genome shotgun (WGS) entry which is preliminary data.</text>
</comment>
<organism evidence="1 2">
    <name type="scientific">Brachionus plicatilis</name>
    <name type="common">Marine rotifer</name>
    <name type="synonym">Brachionus muelleri</name>
    <dbReference type="NCBI Taxonomy" id="10195"/>
    <lineage>
        <taxon>Eukaryota</taxon>
        <taxon>Metazoa</taxon>
        <taxon>Spiralia</taxon>
        <taxon>Gnathifera</taxon>
        <taxon>Rotifera</taxon>
        <taxon>Eurotatoria</taxon>
        <taxon>Monogononta</taxon>
        <taxon>Pseudotrocha</taxon>
        <taxon>Ploima</taxon>
        <taxon>Brachionidae</taxon>
        <taxon>Brachionus</taxon>
    </lineage>
</organism>
<dbReference type="EMBL" id="REGN01005381">
    <property type="protein sequence ID" value="RNA13560.1"/>
    <property type="molecule type" value="Genomic_DNA"/>
</dbReference>
<keyword evidence="2" id="KW-1185">Reference proteome</keyword>
<sequence>MVMHLSFKASIINTYFNLKKKYQLNSAFARIQKYSMQCAENIKSATADFLEKKIKLGIF</sequence>
<name>A0A3M7QQE1_BRAPC</name>
<evidence type="ECO:0000313" key="1">
    <source>
        <dbReference type="EMBL" id="RNA13560.1"/>
    </source>
</evidence>
<proteinExistence type="predicted"/>
<dbReference type="Proteomes" id="UP000276133">
    <property type="component" value="Unassembled WGS sequence"/>
</dbReference>